<evidence type="ECO:0000313" key="5">
    <source>
        <dbReference type="EMBL" id="PIA28116.1"/>
    </source>
</evidence>
<dbReference type="FunCoup" id="A0A2G5CA13">
    <property type="interactions" value="2217"/>
</dbReference>
<keyword evidence="4" id="KW-0378">Hydrolase</keyword>
<sequence length="366" mass="41663">MPPHYSFISPGFCHHRLFFTPILSSLLSNINFRIRFTSNCFTDFQMREDNSILKENKPATFRLCNVSSFTTELLEIRAENPSFHVLFIPGNPGVIMFYKEFLERVYEMLDGCASVTGIGHIGQTRKNWEHGRRFSLQEQIDHKVDFIKQEFQNTEFPLLLVGHSIGSYISLEVFKRTQEQVKYCIGLYPFLSLNKDSLHQSLIGKLAGSQVLSTSVSAIVAVLGLLPISAIRFLVRMSVGKSYSSTAVEAVCSHLLQYHTMRNILFMAMKEFEKLAEVPDWNFIKEKQDQVAFLFGIDDHWGPISMYEEISKQVPEVALTIEREGHTHGFCCYVAGSVWVADHVVSIIKSRFKSKPLRSDSSLGSP</sequence>
<dbReference type="FunFam" id="3.40.50.1820:FF:000267">
    <property type="entry name" value="Alpha/beta-Hydrolases superfamily protein"/>
    <property type="match status" value="1"/>
</dbReference>
<evidence type="ECO:0000256" key="2">
    <source>
        <dbReference type="ARBA" id="ARBA00008300"/>
    </source>
</evidence>
<evidence type="ECO:0000256" key="4">
    <source>
        <dbReference type="ARBA" id="ARBA00022801"/>
    </source>
</evidence>
<accession>A0A2G5CA13</accession>
<organism evidence="5 6">
    <name type="scientific">Aquilegia coerulea</name>
    <name type="common">Rocky mountain columbine</name>
    <dbReference type="NCBI Taxonomy" id="218851"/>
    <lineage>
        <taxon>Eukaryota</taxon>
        <taxon>Viridiplantae</taxon>
        <taxon>Streptophyta</taxon>
        <taxon>Embryophyta</taxon>
        <taxon>Tracheophyta</taxon>
        <taxon>Spermatophyta</taxon>
        <taxon>Magnoliopsida</taxon>
        <taxon>Ranunculales</taxon>
        <taxon>Ranunculaceae</taxon>
        <taxon>Thalictroideae</taxon>
        <taxon>Aquilegia</taxon>
    </lineage>
</organism>
<gene>
    <name evidence="5" type="ORF">AQUCO_07200028v1</name>
</gene>
<name>A0A2G5CA13_AQUCA</name>
<proteinExistence type="inferred from homology"/>
<keyword evidence="6" id="KW-1185">Reference proteome</keyword>
<dbReference type="EMBL" id="KZ305089">
    <property type="protein sequence ID" value="PIA28116.1"/>
    <property type="molecule type" value="Genomic_DNA"/>
</dbReference>
<dbReference type="Pfam" id="PF10230">
    <property type="entry name" value="LIDHydrolase"/>
    <property type="match status" value="1"/>
</dbReference>
<dbReference type="InterPro" id="IPR019363">
    <property type="entry name" value="LDAH"/>
</dbReference>
<dbReference type="OrthoDB" id="448051at2759"/>
<dbReference type="PANTHER" id="PTHR13390">
    <property type="entry name" value="LIPASE"/>
    <property type="match status" value="1"/>
</dbReference>
<evidence type="ECO:0008006" key="7">
    <source>
        <dbReference type="Google" id="ProtNLM"/>
    </source>
</evidence>
<evidence type="ECO:0000256" key="3">
    <source>
        <dbReference type="ARBA" id="ARBA00022677"/>
    </source>
</evidence>
<dbReference type="PANTHER" id="PTHR13390:SF0">
    <property type="entry name" value="LIPID DROPLET-ASSOCIATED HYDROLASE"/>
    <property type="match status" value="1"/>
</dbReference>
<protein>
    <recommendedName>
        <fullName evidence="7">Serine aminopeptidase S33 domain-containing protein</fullName>
    </recommendedName>
</protein>
<dbReference type="AlphaFoldDB" id="A0A2G5CA13"/>
<keyword evidence="3" id="KW-0551">Lipid droplet</keyword>
<dbReference type="InParanoid" id="A0A2G5CA13"/>
<evidence type="ECO:0000256" key="1">
    <source>
        <dbReference type="ARBA" id="ARBA00004502"/>
    </source>
</evidence>
<dbReference type="Gene3D" id="3.40.50.1820">
    <property type="entry name" value="alpha/beta hydrolase"/>
    <property type="match status" value="1"/>
</dbReference>
<evidence type="ECO:0000313" key="6">
    <source>
        <dbReference type="Proteomes" id="UP000230069"/>
    </source>
</evidence>
<comment type="subcellular location">
    <subcellularLocation>
        <location evidence="1">Lipid droplet</location>
    </subcellularLocation>
</comment>
<dbReference type="SUPFAM" id="SSF53474">
    <property type="entry name" value="alpha/beta-Hydrolases"/>
    <property type="match status" value="1"/>
</dbReference>
<dbReference type="Proteomes" id="UP000230069">
    <property type="component" value="Unassembled WGS sequence"/>
</dbReference>
<dbReference type="GO" id="GO:0016298">
    <property type="term" value="F:lipase activity"/>
    <property type="evidence" value="ECO:0007669"/>
    <property type="project" value="InterPro"/>
</dbReference>
<reference evidence="5 6" key="1">
    <citation type="submission" date="2017-09" db="EMBL/GenBank/DDBJ databases">
        <title>WGS assembly of Aquilegia coerulea Goldsmith.</title>
        <authorList>
            <person name="Hodges S."/>
            <person name="Kramer E."/>
            <person name="Nordborg M."/>
            <person name="Tomkins J."/>
            <person name="Borevitz J."/>
            <person name="Derieg N."/>
            <person name="Yan J."/>
            <person name="Mihaltcheva S."/>
            <person name="Hayes R.D."/>
            <person name="Rokhsar D."/>
        </authorList>
    </citation>
    <scope>NUCLEOTIDE SEQUENCE [LARGE SCALE GENOMIC DNA]</scope>
    <source>
        <strain evidence="6">cv. Goldsmith</strain>
    </source>
</reference>
<dbReference type="GO" id="GO:0019915">
    <property type="term" value="P:lipid storage"/>
    <property type="evidence" value="ECO:0007669"/>
    <property type="project" value="InterPro"/>
</dbReference>
<comment type="similarity">
    <text evidence="2">Belongs to the AB hydrolase superfamily. LDAH family.</text>
</comment>
<dbReference type="GO" id="GO:0005811">
    <property type="term" value="C:lipid droplet"/>
    <property type="evidence" value="ECO:0007669"/>
    <property type="project" value="UniProtKB-SubCell"/>
</dbReference>
<dbReference type="InterPro" id="IPR029058">
    <property type="entry name" value="AB_hydrolase_fold"/>
</dbReference>